<feature type="signal peptide" evidence="1">
    <location>
        <begin position="1"/>
        <end position="19"/>
    </location>
</feature>
<name>A0A6M1RT56_9HYPH</name>
<feature type="chain" id="PRO_5026708096" evidence="1">
    <location>
        <begin position="20"/>
        <end position="205"/>
    </location>
</feature>
<dbReference type="EMBL" id="JAAKZH010000001">
    <property type="protein sequence ID" value="NGO62249.1"/>
    <property type="molecule type" value="Genomic_DNA"/>
</dbReference>
<dbReference type="InterPro" id="IPR011990">
    <property type="entry name" value="TPR-like_helical_dom_sf"/>
</dbReference>
<accession>A0A6M1RT56</accession>
<evidence type="ECO:0000256" key="1">
    <source>
        <dbReference type="SAM" id="SignalP"/>
    </source>
</evidence>
<dbReference type="AlphaFoldDB" id="A0A6M1RT56"/>
<dbReference type="Proteomes" id="UP000477849">
    <property type="component" value="Unassembled WGS sequence"/>
</dbReference>
<dbReference type="SMART" id="SM00028">
    <property type="entry name" value="TPR"/>
    <property type="match status" value="3"/>
</dbReference>
<sequence length="205" mass="22833">MRRFSFHRLFFVAPLVAMASTVVSAGHAYAQDSEQHASISPQQTDTARTIDQLLTSLKRERNPEAANRISAEIMGTWNDSGSPTVNLLMQWANTAISEKRNPAALDFIDQAIVLKPDFVGAWNLRATLNYTMGNYRKSVSDINHVLSLEPRHFGALAGLAAILSERGSEEMALKAWERYLDIYPADRDAQNLVNKLEEKLAGSRT</sequence>
<gene>
    <name evidence="2" type="ORF">G6N76_01075</name>
</gene>
<dbReference type="InterPro" id="IPR019734">
    <property type="entry name" value="TPR_rpt"/>
</dbReference>
<protein>
    <submittedName>
        <fullName evidence="2">Uncharacterized protein</fullName>
    </submittedName>
</protein>
<evidence type="ECO:0000313" key="2">
    <source>
        <dbReference type="EMBL" id="NGO62249.1"/>
    </source>
</evidence>
<keyword evidence="1" id="KW-0732">Signal</keyword>
<organism evidence="2 3">
    <name type="scientific">Rhizobium daejeonense</name>
    <dbReference type="NCBI Taxonomy" id="240521"/>
    <lineage>
        <taxon>Bacteria</taxon>
        <taxon>Pseudomonadati</taxon>
        <taxon>Pseudomonadota</taxon>
        <taxon>Alphaproteobacteria</taxon>
        <taxon>Hyphomicrobiales</taxon>
        <taxon>Rhizobiaceae</taxon>
        <taxon>Rhizobium/Agrobacterium group</taxon>
        <taxon>Rhizobium</taxon>
    </lineage>
</organism>
<evidence type="ECO:0000313" key="3">
    <source>
        <dbReference type="Proteomes" id="UP000477849"/>
    </source>
</evidence>
<proteinExistence type="predicted"/>
<dbReference type="SUPFAM" id="SSF48452">
    <property type="entry name" value="TPR-like"/>
    <property type="match status" value="1"/>
</dbReference>
<dbReference type="Gene3D" id="1.25.40.10">
    <property type="entry name" value="Tetratricopeptide repeat domain"/>
    <property type="match status" value="1"/>
</dbReference>
<comment type="caution">
    <text evidence="2">The sequence shown here is derived from an EMBL/GenBank/DDBJ whole genome shotgun (WGS) entry which is preliminary data.</text>
</comment>
<keyword evidence="3" id="KW-1185">Reference proteome</keyword>
<reference evidence="2 3" key="1">
    <citation type="submission" date="2020-02" db="EMBL/GenBank/DDBJ databases">
        <title>Genome sequence of the type strain CCBAU10050 of Rhizobium daejeonense.</title>
        <authorList>
            <person name="Gao J."/>
            <person name="Sun J."/>
        </authorList>
    </citation>
    <scope>NUCLEOTIDE SEQUENCE [LARGE SCALE GENOMIC DNA]</scope>
    <source>
        <strain evidence="2 3">CCBAU10050</strain>
    </source>
</reference>